<keyword evidence="2" id="KW-1185">Reference proteome</keyword>
<proteinExistence type="predicted"/>
<evidence type="ECO:0000313" key="2">
    <source>
        <dbReference type="Proteomes" id="UP001187192"/>
    </source>
</evidence>
<dbReference type="AlphaFoldDB" id="A0AA88CQ23"/>
<dbReference type="Proteomes" id="UP001187192">
    <property type="component" value="Unassembled WGS sequence"/>
</dbReference>
<protein>
    <submittedName>
        <fullName evidence="1">Uncharacterized protein</fullName>
    </submittedName>
</protein>
<comment type="caution">
    <text evidence="1">The sequence shown here is derived from an EMBL/GenBank/DDBJ whole genome shotgun (WGS) entry which is preliminary data.</text>
</comment>
<accession>A0AA88CQ23</accession>
<evidence type="ECO:0000313" key="1">
    <source>
        <dbReference type="EMBL" id="GMN30278.1"/>
    </source>
</evidence>
<gene>
    <name evidence="1" type="ORF">TIFTF001_041429</name>
</gene>
<organism evidence="1 2">
    <name type="scientific">Ficus carica</name>
    <name type="common">Common fig</name>
    <dbReference type="NCBI Taxonomy" id="3494"/>
    <lineage>
        <taxon>Eukaryota</taxon>
        <taxon>Viridiplantae</taxon>
        <taxon>Streptophyta</taxon>
        <taxon>Embryophyta</taxon>
        <taxon>Tracheophyta</taxon>
        <taxon>Spermatophyta</taxon>
        <taxon>Magnoliopsida</taxon>
        <taxon>eudicotyledons</taxon>
        <taxon>Gunneridae</taxon>
        <taxon>Pentapetalae</taxon>
        <taxon>rosids</taxon>
        <taxon>fabids</taxon>
        <taxon>Rosales</taxon>
        <taxon>Moraceae</taxon>
        <taxon>Ficeae</taxon>
        <taxon>Ficus</taxon>
    </lineage>
</organism>
<name>A0AA88CQ23_FICCA</name>
<dbReference type="EMBL" id="BTGU01001843">
    <property type="protein sequence ID" value="GMN30278.1"/>
    <property type="molecule type" value="Genomic_DNA"/>
</dbReference>
<reference evidence="1" key="1">
    <citation type="submission" date="2023-07" db="EMBL/GenBank/DDBJ databases">
        <title>draft genome sequence of fig (Ficus carica).</title>
        <authorList>
            <person name="Takahashi T."/>
            <person name="Nishimura K."/>
        </authorList>
    </citation>
    <scope>NUCLEOTIDE SEQUENCE</scope>
</reference>
<sequence>MRVGVAVSPNMSPIGGEAGEKIGAKNRVVFGKGEGVVEVVELVVVGGEEEEEEGVVRELVARSPDLRRRRRK</sequence>